<keyword evidence="2" id="KW-0472">Membrane</keyword>
<organism evidence="3 4">
    <name type="scientific">Lachancea fermentati</name>
    <name type="common">Zygosaccharomyces fermentati</name>
    <dbReference type="NCBI Taxonomy" id="4955"/>
    <lineage>
        <taxon>Eukaryota</taxon>
        <taxon>Fungi</taxon>
        <taxon>Dikarya</taxon>
        <taxon>Ascomycota</taxon>
        <taxon>Saccharomycotina</taxon>
        <taxon>Saccharomycetes</taxon>
        <taxon>Saccharomycetales</taxon>
        <taxon>Saccharomycetaceae</taxon>
        <taxon>Lachancea</taxon>
    </lineage>
</organism>
<evidence type="ECO:0000313" key="3">
    <source>
        <dbReference type="EMBL" id="SCW01143.1"/>
    </source>
</evidence>
<keyword evidence="4" id="KW-1185">Reference proteome</keyword>
<proteinExistence type="predicted"/>
<feature type="compositionally biased region" description="Polar residues" evidence="1">
    <location>
        <begin position="275"/>
        <end position="288"/>
    </location>
</feature>
<keyword evidence="2" id="KW-0812">Transmembrane</keyword>
<dbReference type="PANTHER" id="PTHR38426:SF1">
    <property type="entry name" value="MAINTENANCE OF TELOMERE CAPPING PROTEIN 4"/>
    <property type="match status" value="1"/>
</dbReference>
<dbReference type="EMBL" id="LT598492">
    <property type="protein sequence ID" value="SCW01143.1"/>
    <property type="molecule type" value="Genomic_DNA"/>
</dbReference>
<dbReference type="Proteomes" id="UP000190831">
    <property type="component" value="Chromosome D"/>
</dbReference>
<accession>A0A1G4MBL4</accession>
<feature type="region of interest" description="Disordered" evidence="1">
    <location>
        <begin position="258"/>
        <end position="288"/>
    </location>
</feature>
<evidence type="ECO:0000256" key="2">
    <source>
        <dbReference type="SAM" id="Phobius"/>
    </source>
</evidence>
<protein>
    <submittedName>
        <fullName evidence="3">LAFE_0D06040g1_1</fullName>
    </submittedName>
</protein>
<dbReference type="AlphaFoldDB" id="A0A1G4MBL4"/>
<name>A0A1G4MBL4_LACFM</name>
<reference evidence="3 4" key="1">
    <citation type="submission" date="2016-03" db="EMBL/GenBank/DDBJ databases">
        <authorList>
            <person name="Devillers H."/>
        </authorList>
    </citation>
    <scope>NUCLEOTIDE SEQUENCE [LARGE SCALE GENOMIC DNA]</scope>
    <source>
        <strain evidence="3">CBS 6772</strain>
    </source>
</reference>
<dbReference type="OrthoDB" id="4064064at2759"/>
<evidence type="ECO:0000313" key="4">
    <source>
        <dbReference type="Proteomes" id="UP000190831"/>
    </source>
</evidence>
<feature type="compositionally biased region" description="Polar residues" evidence="1">
    <location>
        <begin position="203"/>
        <end position="218"/>
    </location>
</feature>
<feature type="region of interest" description="Disordered" evidence="1">
    <location>
        <begin position="307"/>
        <end position="326"/>
    </location>
</feature>
<dbReference type="InterPro" id="IPR038769">
    <property type="entry name" value="MTC4"/>
</dbReference>
<keyword evidence="2" id="KW-1133">Transmembrane helix</keyword>
<gene>
    <name evidence="3" type="ORF">LAFE_0D06040G</name>
</gene>
<dbReference type="PANTHER" id="PTHR38426">
    <property type="entry name" value="MAINTENANCE OF TELOMERE CAPPING PROTEIN 4"/>
    <property type="match status" value="1"/>
</dbReference>
<feature type="region of interest" description="Disordered" evidence="1">
    <location>
        <begin position="190"/>
        <end position="218"/>
    </location>
</feature>
<sequence length="517" mass="59905">MTEHKQQAHVSAGRLVQTAKFLIDAKSSLLEDLNVENIAISTTSSNEMHPSNGTDKDQKQHIFVYSRASKVRAERVRSYLQFYYHLIEEEVTSKSPRNIHEGVEGVYNPLQVIRNRKLKKKYQQLPKPDIAFLKPPILAIRDFSNNNRTLPWFVDLSERSSDLTWRISHWDELRRPDGKYWFRNQKTKSKHLHSSQKYHHHSAQSGTSERPATSPSIITQGSSSWEVPLISVEDLGDNNVALQRSRKNRFDKIIEKTRKLSRSPASQDKSEGQAIYSNPGFSKTASHTYLTPTDSMANRLTVAEVPINPVKSKQSEEQSTSEDSKKASVEYLELEKSIAVKEESALQKQWNEIKYLNCTWHVMRHRQVTLEIVKKRKAAERKPVKLEDIDGISQPAMNVMDTYREELTEALTICDNWKSRLLNDYSMRVEMLISTSDRVLSDVNTTLTLRLKTLQENIDKFGTLKRMNKQPLTQFCYRVLEVTIVLLFWVVWLVFSVLKLGKLSIMMTLKIIKWIIW</sequence>
<dbReference type="STRING" id="4955.A0A1G4MBL4"/>
<evidence type="ECO:0000256" key="1">
    <source>
        <dbReference type="SAM" id="MobiDB-lite"/>
    </source>
</evidence>
<feature type="compositionally biased region" description="Basic residues" evidence="1">
    <location>
        <begin position="190"/>
        <end position="202"/>
    </location>
</feature>
<feature type="transmembrane region" description="Helical" evidence="2">
    <location>
        <begin position="477"/>
        <end position="498"/>
    </location>
</feature>
<dbReference type="OMA" id="RTSHWDE"/>